<dbReference type="Proteomes" id="UP000176938">
    <property type="component" value="Unassembled WGS sequence"/>
</dbReference>
<evidence type="ECO:0000256" key="3">
    <source>
        <dbReference type="ARBA" id="ARBA00038374"/>
    </source>
</evidence>
<comment type="similarity">
    <text evidence="3">Belongs to the peptidase U32 family.</text>
</comment>
<dbReference type="PANTHER" id="PTHR30217">
    <property type="entry name" value="PEPTIDASE U32 FAMILY"/>
    <property type="match status" value="1"/>
</dbReference>
<evidence type="ECO:0000313" key="5">
    <source>
        <dbReference type="EMBL" id="OGC03064.1"/>
    </source>
</evidence>
<accession>A0A1F4R4I3</accession>
<dbReference type="Pfam" id="PF01136">
    <property type="entry name" value="Peptidase_U32"/>
    <property type="match status" value="1"/>
</dbReference>
<evidence type="ECO:0000313" key="6">
    <source>
        <dbReference type="Proteomes" id="UP000176938"/>
    </source>
</evidence>
<dbReference type="InterPro" id="IPR051454">
    <property type="entry name" value="RNA/ubiquinone_mod_enzymes"/>
</dbReference>
<dbReference type="EMBL" id="METP01000063">
    <property type="protein sequence ID" value="OGC03064.1"/>
    <property type="molecule type" value="Genomic_DNA"/>
</dbReference>
<dbReference type="Pfam" id="PF16325">
    <property type="entry name" value="Peptidase_U32_C"/>
    <property type="match status" value="1"/>
</dbReference>
<dbReference type="AlphaFoldDB" id="A0A1F4R4I3"/>
<dbReference type="GO" id="GO:0006508">
    <property type="term" value="P:proteolysis"/>
    <property type="evidence" value="ECO:0007669"/>
    <property type="project" value="UniProtKB-KW"/>
</dbReference>
<gene>
    <name evidence="5" type="ORF">A3H38_05165</name>
</gene>
<evidence type="ECO:0000256" key="2">
    <source>
        <dbReference type="ARBA" id="ARBA00022801"/>
    </source>
</evidence>
<dbReference type="PANTHER" id="PTHR30217:SF6">
    <property type="entry name" value="TRNA HYDROXYLATION PROTEIN P"/>
    <property type="match status" value="1"/>
</dbReference>
<sequence length="396" mass="44970">MTRKPELLAPAGDLEKLQTAVRFGADAVYVGAGPYSLRTQQTAFDLEALEQGLTFAHQHKVKVYLAMNIFAFDDDLAGMSKYLEQAKKLGIDAVIISDPGLISLVQKERIKIHLSTQANTLNTAAVKFWRERGIERVVLGRELSLSQVKKIKENVPGMEIELFVHGAMCMSYSGRCLLSKHLTGKSANRGECTQPCRWEYRLKEVTRPDEEFLIKEDARGTYVMNSKDLCLIEHIPELIKAGVDSFKIEGRMKSPYYVALVTKIYRQALDSTNYNTDWKKELENVSHRNYTTGFYLGEDDAENAGRGAYVRNYTFVGVIKNYDPKTQELEIKVRNYFAVGDELEIIDPKVEAVRNFKVQNIRQDDNAIISEAHNELQVFVPADFPVSQDSLLRRKV</sequence>
<feature type="domain" description="Peptidase family U32 C-terminal" evidence="4">
    <location>
        <begin position="311"/>
        <end position="393"/>
    </location>
</feature>
<organism evidence="5 6">
    <name type="scientific">candidate division WOR-1 bacterium RIFCSPLOWO2_02_FULL_46_20</name>
    <dbReference type="NCBI Taxonomy" id="1802567"/>
    <lineage>
        <taxon>Bacteria</taxon>
        <taxon>Bacillati</taxon>
        <taxon>Saganbacteria</taxon>
    </lineage>
</organism>
<dbReference type="InterPro" id="IPR032525">
    <property type="entry name" value="Peptidase_U32_C"/>
</dbReference>
<evidence type="ECO:0000259" key="4">
    <source>
        <dbReference type="Pfam" id="PF16325"/>
    </source>
</evidence>
<dbReference type="PROSITE" id="PS01276">
    <property type="entry name" value="PEPTIDASE_U32"/>
    <property type="match status" value="1"/>
</dbReference>
<evidence type="ECO:0000256" key="1">
    <source>
        <dbReference type="ARBA" id="ARBA00022670"/>
    </source>
</evidence>
<reference evidence="5 6" key="1">
    <citation type="journal article" date="2016" name="Nat. Commun.">
        <title>Thousands of microbial genomes shed light on interconnected biogeochemical processes in an aquifer system.</title>
        <authorList>
            <person name="Anantharaman K."/>
            <person name="Brown C.T."/>
            <person name="Hug L.A."/>
            <person name="Sharon I."/>
            <person name="Castelle C.J."/>
            <person name="Probst A.J."/>
            <person name="Thomas B.C."/>
            <person name="Singh A."/>
            <person name="Wilkins M.J."/>
            <person name="Karaoz U."/>
            <person name="Brodie E.L."/>
            <person name="Williams K.H."/>
            <person name="Hubbard S.S."/>
            <person name="Banfield J.F."/>
        </authorList>
    </citation>
    <scope>NUCLEOTIDE SEQUENCE [LARGE SCALE GENOMIC DNA]</scope>
</reference>
<keyword evidence="2" id="KW-0378">Hydrolase</keyword>
<keyword evidence="1" id="KW-0645">Protease</keyword>
<dbReference type="GO" id="GO:0008233">
    <property type="term" value="F:peptidase activity"/>
    <property type="evidence" value="ECO:0007669"/>
    <property type="project" value="UniProtKB-KW"/>
</dbReference>
<dbReference type="InterPro" id="IPR001539">
    <property type="entry name" value="Peptidase_U32"/>
</dbReference>
<proteinExistence type="inferred from homology"/>
<dbReference type="Gene3D" id="2.40.30.10">
    <property type="entry name" value="Translation factors"/>
    <property type="match status" value="1"/>
</dbReference>
<protein>
    <recommendedName>
        <fullName evidence="4">Peptidase family U32 C-terminal domain-containing protein</fullName>
    </recommendedName>
</protein>
<name>A0A1F4R4I3_UNCSA</name>
<comment type="caution">
    <text evidence="5">The sequence shown here is derived from an EMBL/GenBank/DDBJ whole genome shotgun (WGS) entry which is preliminary data.</text>
</comment>